<dbReference type="RefSeq" id="WP_313981461.1">
    <property type="nucleotide sequence ID" value="NZ_JASJOS010000007.1"/>
</dbReference>
<keyword evidence="2 4" id="KW-0808">Transferase</keyword>
<evidence type="ECO:0000313" key="4">
    <source>
        <dbReference type="EMBL" id="MDJ1482396.1"/>
    </source>
</evidence>
<proteinExistence type="predicted"/>
<evidence type="ECO:0000256" key="3">
    <source>
        <dbReference type="ARBA" id="ARBA00022723"/>
    </source>
</evidence>
<dbReference type="GO" id="GO:0016757">
    <property type="term" value="F:glycosyltransferase activity"/>
    <property type="evidence" value="ECO:0007669"/>
    <property type="project" value="UniProtKB-KW"/>
</dbReference>
<keyword evidence="1" id="KW-0328">Glycosyltransferase</keyword>
<sequence>MKTGDESIHIVTTLDSNYIQHCGVMLSSLFLNNPHYSFTIWLIIDFEDNRELKKLSKFIKSRNHLLKIIKIGGDQVRHFQTVHHITTATYYRLLIPDLVDLTLKRILYLDVDIIVKQDIFSLWSIPLDTNVITAVTEHGFNRHSELRLNKDAKYFNAGVLLINLEKWREKEITKKILAFLEKEHQNLTMLEQDALNIILADDWKEISLSWNLTTNAFGLQLHSLDPLIQKEIEESIKLPNIIHYTGSSKPWHYLNTHPLKQEYYYYLSFTPWKSFKHIEETHWHKIKQRFKRFLNLVSGKNIFEIYN</sequence>
<dbReference type="GO" id="GO:0046872">
    <property type="term" value="F:metal ion binding"/>
    <property type="evidence" value="ECO:0007669"/>
    <property type="project" value="UniProtKB-KW"/>
</dbReference>
<dbReference type="EMBL" id="JASJOS010000007">
    <property type="protein sequence ID" value="MDJ1482396.1"/>
    <property type="molecule type" value="Genomic_DNA"/>
</dbReference>
<dbReference type="EC" id="2.-.-.-" evidence="4"/>
<dbReference type="Pfam" id="PF01501">
    <property type="entry name" value="Glyco_transf_8"/>
    <property type="match status" value="1"/>
</dbReference>
<dbReference type="InterPro" id="IPR029044">
    <property type="entry name" value="Nucleotide-diphossugar_trans"/>
</dbReference>
<keyword evidence="3" id="KW-0479">Metal-binding</keyword>
<comment type="caution">
    <text evidence="4">The sequence shown here is derived from an EMBL/GenBank/DDBJ whole genome shotgun (WGS) entry which is preliminary data.</text>
</comment>
<reference evidence="4" key="1">
    <citation type="submission" date="2023-05" db="EMBL/GenBank/DDBJ databases">
        <authorList>
            <person name="Zhang X."/>
        </authorList>
    </citation>
    <scope>NUCLEOTIDE SEQUENCE</scope>
    <source>
        <strain evidence="4">YF14B1</strain>
    </source>
</reference>
<dbReference type="PANTHER" id="PTHR13778:SF47">
    <property type="entry name" value="LIPOPOLYSACCHARIDE 1,3-GALACTOSYLTRANSFERASE"/>
    <property type="match status" value="1"/>
</dbReference>
<evidence type="ECO:0000256" key="1">
    <source>
        <dbReference type="ARBA" id="ARBA00022676"/>
    </source>
</evidence>
<gene>
    <name evidence="4" type="ORF">QNI16_17960</name>
</gene>
<dbReference type="Proteomes" id="UP001241110">
    <property type="component" value="Unassembled WGS sequence"/>
</dbReference>
<protein>
    <submittedName>
        <fullName evidence="4">Glycosyltransferase family 8 protein</fullName>
        <ecNumber evidence="4">2.-.-.-</ecNumber>
    </submittedName>
</protein>
<dbReference type="InterPro" id="IPR050748">
    <property type="entry name" value="Glycosyltrans_8_dom-fam"/>
</dbReference>
<name>A0AAE3QSG3_9BACT</name>
<dbReference type="AlphaFoldDB" id="A0AAE3QSG3"/>
<evidence type="ECO:0000256" key="2">
    <source>
        <dbReference type="ARBA" id="ARBA00022679"/>
    </source>
</evidence>
<dbReference type="SUPFAM" id="SSF53448">
    <property type="entry name" value="Nucleotide-diphospho-sugar transferases"/>
    <property type="match status" value="1"/>
</dbReference>
<dbReference type="CDD" id="cd04194">
    <property type="entry name" value="GT8_A4GalT_like"/>
    <property type="match status" value="1"/>
</dbReference>
<evidence type="ECO:0000313" key="5">
    <source>
        <dbReference type="Proteomes" id="UP001241110"/>
    </source>
</evidence>
<accession>A0AAE3QSG3</accession>
<dbReference type="InterPro" id="IPR002495">
    <property type="entry name" value="Glyco_trans_8"/>
</dbReference>
<dbReference type="PANTHER" id="PTHR13778">
    <property type="entry name" value="GLYCOSYLTRANSFERASE 8 DOMAIN-CONTAINING PROTEIN"/>
    <property type="match status" value="1"/>
</dbReference>
<organism evidence="4 5">
    <name type="scientific">Xanthocytophaga flava</name>
    <dbReference type="NCBI Taxonomy" id="3048013"/>
    <lineage>
        <taxon>Bacteria</taxon>
        <taxon>Pseudomonadati</taxon>
        <taxon>Bacteroidota</taxon>
        <taxon>Cytophagia</taxon>
        <taxon>Cytophagales</taxon>
        <taxon>Rhodocytophagaceae</taxon>
        <taxon>Xanthocytophaga</taxon>
    </lineage>
</organism>
<dbReference type="Gene3D" id="3.90.550.10">
    <property type="entry name" value="Spore Coat Polysaccharide Biosynthesis Protein SpsA, Chain A"/>
    <property type="match status" value="1"/>
</dbReference>